<accession>A0A3R8TB16</accession>
<dbReference type="RefSeq" id="WP_105122821.1">
    <property type="nucleotide sequence ID" value="NZ_POIP01000445.1"/>
</dbReference>
<evidence type="ECO:0000313" key="3">
    <source>
        <dbReference type="Proteomes" id="UP000274117"/>
    </source>
</evidence>
<keyword evidence="1" id="KW-0812">Transmembrane</keyword>
<feature type="transmembrane region" description="Helical" evidence="1">
    <location>
        <begin position="66"/>
        <end position="84"/>
    </location>
</feature>
<organism evidence="2 3">
    <name type="scientific">Streptococcus suis</name>
    <dbReference type="NCBI Taxonomy" id="1307"/>
    <lineage>
        <taxon>Bacteria</taxon>
        <taxon>Bacillati</taxon>
        <taxon>Bacillota</taxon>
        <taxon>Bacilli</taxon>
        <taxon>Lactobacillales</taxon>
        <taxon>Streptococcaceae</taxon>
        <taxon>Streptococcus</taxon>
    </lineage>
</organism>
<comment type="caution">
    <text evidence="2">The sequence shown here is derived from an EMBL/GenBank/DDBJ whole genome shotgun (WGS) entry which is preliminary data.</text>
</comment>
<keyword evidence="1" id="KW-1133">Transmembrane helix</keyword>
<sequence length="87" mass="10772">MTFQKDFYRYSEFYWLIFWMIQIGHIWLSYPESQYLPLNLFLSLTLLIHAYRAFFKPKHRFSKTRTIWLVIALLLLWLGAIVIYRGY</sequence>
<evidence type="ECO:0000313" key="2">
    <source>
        <dbReference type="EMBL" id="RRR54654.1"/>
    </source>
</evidence>
<evidence type="ECO:0000256" key="1">
    <source>
        <dbReference type="SAM" id="Phobius"/>
    </source>
</evidence>
<dbReference type="AlphaFoldDB" id="A0A3R8TB16"/>
<reference evidence="2 3" key="1">
    <citation type="submission" date="2018-11" db="EMBL/GenBank/DDBJ databases">
        <authorList>
            <person name="Stevens M.J."/>
            <person name="Cernela N."/>
            <person name="Spoerry Serrano N."/>
            <person name="Schmitt S."/>
            <person name="Schrenzel J."/>
            <person name="Stephan R."/>
        </authorList>
    </citation>
    <scope>NUCLEOTIDE SEQUENCE [LARGE SCALE GENOMIC DNA]</scope>
    <source>
        <strain evidence="2 3">PP422</strain>
    </source>
</reference>
<feature type="transmembrane region" description="Helical" evidence="1">
    <location>
        <begin position="36"/>
        <end position="54"/>
    </location>
</feature>
<dbReference type="Proteomes" id="UP000274117">
    <property type="component" value="Unassembled WGS sequence"/>
</dbReference>
<keyword evidence="1" id="KW-0472">Membrane</keyword>
<reference evidence="2 3" key="2">
    <citation type="submission" date="2018-12" db="EMBL/GenBank/DDBJ databases">
        <title>Whole-genome sequences of fifteen clinical Streptococcus suis strains isolated from pigs between 2006 and 2018.</title>
        <authorList>
            <person name="Stevens M.J.A."/>
            <person name="Cernela N."/>
            <person name="Spoerry Serrano N."/>
            <person name="Schmitt S."/>
            <person name="Schrenzel J."/>
            <person name="Stephan R."/>
        </authorList>
    </citation>
    <scope>NUCLEOTIDE SEQUENCE [LARGE SCALE GENOMIC DNA]</scope>
    <source>
        <strain evidence="2 3">PP422</strain>
    </source>
</reference>
<name>A0A3R8TB16_STRSU</name>
<feature type="transmembrane region" description="Helical" evidence="1">
    <location>
        <begin position="12"/>
        <end position="30"/>
    </location>
</feature>
<dbReference type="EMBL" id="RSDO01000003">
    <property type="protein sequence ID" value="RRR54654.1"/>
    <property type="molecule type" value="Genomic_DNA"/>
</dbReference>
<protein>
    <submittedName>
        <fullName evidence="2">Uncharacterized protein</fullName>
    </submittedName>
</protein>
<gene>
    <name evidence="2" type="ORF">EI998_02070</name>
</gene>
<proteinExistence type="predicted"/>